<sequence>MRARLLAFAAAGAATLLAGAAPALATPAGFAPQHSNHVKHHSVGGTFNQDGGNWSGWVSQGSGFSSVSASWTEPAVTCNSSNDLYAPWVGIDGYGSQSVEQTGVATDCSSGSPNYQAWYEMYPDSPVYYDNPVQAGDNFTASVQRSGTNYTLTITDNTAGWTQHVTKSYNGANSSAEFILESPTGAYPNFGTVTFTGAKVDGSTYTGEGGVALDASNNSGFEDQTGQISNGSFDVNYVQE</sequence>
<protein>
    <submittedName>
        <fullName evidence="2">G1 family glutamic endopeptidase</fullName>
    </submittedName>
</protein>
<dbReference type="InterPro" id="IPR013320">
    <property type="entry name" value="ConA-like_dom_sf"/>
</dbReference>
<dbReference type="CDD" id="cd13426">
    <property type="entry name" value="Peptidase_G1"/>
    <property type="match status" value="1"/>
</dbReference>
<dbReference type="InterPro" id="IPR000250">
    <property type="entry name" value="Peptidase_G1"/>
</dbReference>
<keyword evidence="3" id="KW-1185">Reference proteome</keyword>
<proteinExistence type="predicted"/>
<gene>
    <name evidence="2" type="ORF">ACFFH7_45475</name>
</gene>
<evidence type="ECO:0000313" key="2">
    <source>
        <dbReference type="EMBL" id="MFC0548827.1"/>
    </source>
</evidence>
<dbReference type="RefSeq" id="WP_273940598.1">
    <property type="nucleotide sequence ID" value="NZ_CP097263.1"/>
</dbReference>
<evidence type="ECO:0000313" key="3">
    <source>
        <dbReference type="Proteomes" id="UP001589810"/>
    </source>
</evidence>
<dbReference type="Pfam" id="PF01828">
    <property type="entry name" value="Peptidase_A4"/>
    <property type="match status" value="1"/>
</dbReference>
<dbReference type="PANTHER" id="PTHR37536:SF1">
    <property type="entry name" value="ASPERGILLOPEPSIN, PUTAITVE (AFU_ORTHOLOGUE AFUA_7G01200)"/>
    <property type="match status" value="1"/>
</dbReference>
<feature type="chain" id="PRO_5045651827" evidence="1">
    <location>
        <begin position="26"/>
        <end position="240"/>
    </location>
</feature>
<dbReference type="PANTHER" id="PTHR37536">
    <property type="entry name" value="PUTATIVE (AFU_ORTHOLOGUE AFUA_3G02970)-RELATED"/>
    <property type="match status" value="1"/>
</dbReference>
<name>A0ABV6N8C1_9PSEU</name>
<reference evidence="2 3" key="1">
    <citation type="submission" date="2024-09" db="EMBL/GenBank/DDBJ databases">
        <authorList>
            <person name="Sun Q."/>
            <person name="Mori K."/>
        </authorList>
    </citation>
    <scope>NUCLEOTIDE SEQUENCE [LARGE SCALE GENOMIC DNA]</scope>
    <source>
        <strain evidence="2 3">TBRC 1432</strain>
    </source>
</reference>
<dbReference type="Proteomes" id="UP001589810">
    <property type="component" value="Unassembled WGS sequence"/>
</dbReference>
<feature type="signal peptide" evidence="1">
    <location>
        <begin position="1"/>
        <end position="25"/>
    </location>
</feature>
<dbReference type="Gene3D" id="2.60.120.700">
    <property type="entry name" value="Peptidase G1"/>
    <property type="match status" value="1"/>
</dbReference>
<dbReference type="EMBL" id="JBHLUD010000020">
    <property type="protein sequence ID" value="MFC0548827.1"/>
    <property type="molecule type" value="Genomic_DNA"/>
</dbReference>
<keyword evidence="1" id="KW-0732">Signal</keyword>
<evidence type="ECO:0000256" key="1">
    <source>
        <dbReference type="SAM" id="SignalP"/>
    </source>
</evidence>
<accession>A0ABV6N8C1</accession>
<dbReference type="SUPFAM" id="SSF49899">
    <property type="entry name" value="Concanavalin A-like lectins/glucanases"/>
    <property type="match status" value="1"/>
</dbReference>
<dbReference type="InterPro" id="IPR038656">
    <property type="entry name" value="Peptidase_G1_sf"/>
</dbReference>
<organism evidence="2 3">
    <name type="scientific">Kutzneria chonburiensis</name>
    <dbReference type="NCBI Taxonomy" id="1483604"/>
    <lineage>
        <taxon>Bacteria</taxon>
        <taxon>Bacillati</taxon>
        <taxon>Actinomycetota</taxon>
        <taxon>Actinomycetes</taxon>
        <taxon>Pseudonocardiales</taxon>
        <taxon>Pseudonocardiaceae</taxon>
        <taxon>Kutzneria</taxon>
    </lineage>
</organism>
<comment type="caution">
    <text evidence="2">The sequence shown here is derived from an EMBL/GenBank/DDBJ whole genome shotgun (WGS) entry which is preliminary data.</text>
</comment>